<organism evidence="4 5">
    <name type="scientific">Kaistia dalseonensis</name>
    <dbReference type="NCBI Taxonomy" id="410840"/>
    <lineage>
        <taxon>Bacteria</taxon>
        <taxon>Pseudomonadati</taxon>
        <taxon>Pseudomonadota</taxon>
        <taxon>Alphaproteobacteria</taxon>
        <taxon>Hyphomicrobiales</taxon>
        <taxon>Kaistiaceae</taxon>
        <taxon>Kaistia</taxon>
    </lineage>
</organism>
<dbReference type="CDD" id="cd08946">
    <property type="entry name" value="SDR_e"/>
    <property type="match status" value="1"/>
</dbReference>
<dbReference type="GO" id="GO:0050378">
    <property type="term" value="F:UDP-glucuronate 4-epimerase activity"/>
    <property type="evidence" value="ECO:0007669"/>
    <property type="project" value="UniProtKB-EC"/>
</dbReference>
<dbReference type="Pfam" id="PF01370">
    <property type="entry name" value="Epimerase"/>
    <property type="match status" value="1"/>
</dbReference>
<evidence type="ECO:0000256" key="2">
    <source>
        <dbReference type="ARBA" id="ARBA00007637"/>
    </source>
</evidence>
<reference evidence="4 5" key="1">
    <citation type="submission" date="2023-07" db="EMBL/GenBank/DDBJ databases">
        <title>Genomic Encyclopedia of Type Strains, Phase IV (KMG-IV): sequencing the most valuable type-strain genomes for metagenomic binning, comparative biology and taxonomic classification.</title>
        <authorList>
            <person name="Goeker M."/>
        </authorList>
    </citation>
    <scope>NUCLEOTIDE SEQUENCE [LARGE SCALE GENOMIC DNA]</scope>
    <source>
        <strain evidence="4 5">B6-8</strain>
    </source>
</reference>
<name>A0ABU0HAD1_9HYPH</name>
<dbReference type="EMBL" id="JAUSVO010000004">
    <property type="protein sequence ID" value="MDQ0438730.1"/>
    <property type="molecule type" value="Genomic_DNA"/>
</dbReference>
<evidence type="ECO:0000256" key="1">
    <source>
        <dbReference type="ARBA" id="ARBA00005125"/>
    </source>
</evidence>
<dbReference type="Proteomes" id="UP001241603">
    <property type="component" value="Unassembled WGS sequence"/>
</dbReference>
<comment type="similarity">
    <text evidence="2">Belongs to the NAD(P)-dependent epimerase/dehydratase family.</text>
</comment>
<comment type="pathway">
    <text evidence="1">Bacterial outer membrane biogenesis; LPS O-antigen biosynthesis.</text>
</comment>
<protein>
    <submittedName>
        <fullName evidence="4">UDP-glucuronate 4-epimerase</fullName>
        <ecNumber evidence="4">5.1.3.6</ecNumber>
    </submittedName>
</protein>
<keyword evidence="5" id="KW-1185">Reference proteome</keyword>
<keyword evidence="4" id="KW-0413">Isomerase</keyword>
<comment type="caution">
    <text evidence="4">The sequence shown here is derived from an EMBL/GenBank/DDBJ whole genome shotgun (WGS) entry which is preliminary data.</text>
</comment>
<dbReference type="EC" id="5.1.3.6" evidence="4"/>
<feature type="domain" description="NAD-dependent epimerase/dehydratase" evidence="3">
    <location>
        <begin position="3"/>
        <end position="246"/>
    </location>
</feature>
<dbReference type="InterPro" id="IPR001509">
    <property type="entry name" value="Epimerase_deHydtase"/>
</dbReference>
<dbReference type="SUPFAM" id="SSF51735">
    <property type="entry name" value="NAD(P)-binding Rossmann-fold domains"/>
    <property type="match status" value="1"/>
</dbReference>
<sequence>MTILVTGSSGFVGLNIVEHLLAEGRNVVGIADRDLPAIARFEFAGLPGHYIGIVADVRQESSIRRIMGEHNVTRVIHAAAITSNAARERTQASQTVGVNLGGLTAVASAAAQHGVERFVFVSSNAIFGGGTPDYELLHEDYPKNPGNIYALSKWTGEMILEKLGASAGLDWVAGRLAGVFGPWEYRTGLRDTMNPVFQANTLAFDGAAATLPRPGRSNWHFSRDAASALSTLLLAPAHQHRIYNLGTPYVWSIGDWCERLAGHFPQFTISVGEGEGSPIDLYGDSDGGILSGARFTEEFGPTGTHDLDAAFDHLMNWHEAHGFFGLERSAA</sequence>
<proteinExistence type="inferred from homology"/>
<dbReference type="Gene3D" id="3.40.50.720">
    <property type="entry name" value="NAD(P)-binding Rossmann-like Domain"/>
    <property type="match status" value="1"/>
</dbReference>
<evidence type="ECO:0000313" key="4">
    <source>
        <dbReference type="EMBL" id="MDQ0438730.1"/>
    </source>
</evidence>
<dbReference type="InterPro" id="IPR036291">
    <property type="entry name" value="NAD(P)-bd_dom_sf"/>
</dbReference>
<accession>A0ABU0HAD1</accession>
<evidence type="ECO:0000259" key="3">
    <source>
        <dbReference type="Pfam" id="PF01370"/>
    </source>
</evidence>
<dbReference type="PANTHER" id="PTHR43000">
    <property type="entry name" value="DTDP-D-GLUCOSE 4,6-DEHYDRATASE-RELATED"/>
    <property type="match status" value="1"/>
</dbReference>
<gene>
    <name evidence="4" type="ORF">QO014_003125</name>
</gene>
<dbReference type="RefSeq" id="WP_266349621.1">
    <property type="nucleotide sequence ID" value="NZ_JAPKNG010000004.1"/>
</dbReference>
<evidence type="ECO:0000313" key="5">
    <source>
        <dbReference type="Proteomes" id="UP001241603"/>
    </source>
</evidence>